<reference evidence="9 10" key="1">
    <citation type="submission" date="2019-04" db="EMBL/GenBank/DDBJ databases">
        <title>Friends and foes A comparative genomics study of 23 Aspergillus species from section Flavi.</title>
        <authorList>
            <consortium name="DOE Joint Genome Institute"/>
            <person name="Kjaerbolling I."/>
            <person name="Vesth T."/>
            <person name="Frisvad J.C."/>
            <person name="Nybo J.L."/>
            <person name="Theobald S."/>
            <person name="Kildgaard S."/>
            <person name="Isbrandt T."/>
            <person name="Kuo A."/>
            <person name="Sato A."/>
            <person name="Lyhne E.K."/>
            <person name="Kogle M.E."/>
            <person name="Wiebenga A."/>
            <person name="Kun R.S."/>
            <person name="Lubbers R.J."/>
            <person name="Makela M.R."/>
            <person name="Barry K."/>
            <person name="Chovatia M."/>
            <person name="Clum A."/>
            <person name="Daum C."/>
            <person name="Haridas S."/>
            <person name="He G."/>
            <person name="LaButti K."/>
            <person name="Lipzen A."/>
            <person name="Mondo S."/>
            <person name="Riley R."/>
            <person name="Salamov A."/>
            <person name="Simmons B.A."/>
            <person name="Magnuson J.K."/>
            <person name="Henrissat B."/>
            <person name="Mortensen U.H."/>
            <person name="Larsen T.O."/>
            <person name="Devries R.P."/>
            <person name="Grigoriev I.V."/>
            <person name="Machida M."/>
            <person name="Baker S.E."/>
            <person name="Andersen M.R."/>
        </authorList>
    </citation>
    <scope>NUCLEOTIDE SEQUENCE [LARGE SCALE GENOMIC DNA]</scope>
    <source>
        <strain evidence="9 10">CBS 117626</strain>
    </source>
</reference>
<protein>
    <recommendedName>
        <fullName evidence="1">non-specific serine/threonine protein kinase</fullName>
        <ecNumber evidence="1">2.7.11.1</ecNumber>
    </recommendedName>
</protein>
<dbReference type="EMBL" id="ML738589">
    <property type="protein sequence ID" value="KAE8167455.1"/>
    <property type="molecule type" value="Genomic_DNA"/>
</dbReference>
<evidence type="ECO:0000256" key="5">
    <source>
        <dbReference type="ARBA" id="ARBA00022777"/>
    </source>
</evidence>
<dbReference type="OrthoDB" id="5979581at2759"/>
<keyword evidence="4" id="KW-0547">Nucleotide-binding</keyword>
<keyword evidence="6" id="KW-0067">ATP-binding</keyword>
<dbReference type="GO" id="GO:0005524">
    <property type="term" value="F:ATP binding"/>
    <property type="evidence" value="ECO:0007669"/>
    <property type="project" value="UniProtKB-KW"/>
</dbReference>
<evidence type="ECO:0000256" key="1">
    <source>
        <dbReference type="ARBA" id="ARBA00012513"/>
    </source>
</evidence>
<dbReference type="GO" id="GO:0050684">
    <property type="term" value="P:regulation of mRNA processing"/>
    <property type="evidence" value="ECO:0007669"/>
    <property type="project" value="TreeGrafter"/>
</dbReference>
<dbReference type="GO" id="GO:0004674">
    <property type="term" value="F:protein serine/threonine kinase activity"/>
    <property type="evidence" value="ECO:0007669"/>
    <property type="project" value="UniProtKB-KW"/>
</dbReference>
<accession>A0A5N6V8V1</accession>
<evidence type="ECO:0000256" key="2">
    <source>
        <dbReference type="ARBA" id="ARBA00022527"/>
    </source>
</evidence>
<dbReference type="PANTHER" id="PTHR47634:SF9">
    <property type="entry name" value="PROTEIN KINASE DOMAIN-CONTAINING PROTEIN-RELATED"/>
    <property type="match status" value="1"/>
</dbReference>
<dbReference type="InterPro" id="IPR011009">
    <property type="entry name" value="Kinase-like_dom_sf"/>
</dbReference>
<keyword evidence="10" id="KW-1185">Reference proteome</keyword>
<gene>
    <name evidence="9" type="ORF">BDV40DRAFT_295562</name>
</gene>
<evidence type="ECO:0000256" key="6">
    <source>
        <dbReference type="ARBA" id="ARBA00022840"/>
    </source>
</evidence>
<comment type="catalytic activity">
    <reaction evidence="7">
        <text>L-threonyl-[protein] + ATP = O-phospho-L-threonyl-[protein] + ADP + H(+)</text>
        <dbReference type="Rhea" id="RHEA:46608"/>
        <dbReference type="Rhea" id="RHEA-COMP:11060"/>
        <dbReference type="Rhea" id="RHEA-COMP:11605"/>
        <dbReference type="ChEBI" id="CHEBI:15378"/>
        <dbReference type="ChEBI" id="CHEBI:30013"/>
        <dbReference type="ChEBI" id="CHEBI:30616"/>
        <dbReference type="ChEBI" id="CHEBI:61977"/>
        <dbReference type="ChEBI" id="CHEBI:456216"/>
        <dbReference type="EC" id="2.7.11.1"/>
    </reaction>
</comment>
<evidence type="ECO:0000256" key="7">
    <source>
        <dbReference type="ARBA" id="ARBA00047899"/>
    </source>
</evidence>
<evidence type="ECO:0000256" key="8">
    <source>
        <dbReference type="ARBA" id="ARBA00048679"/>
    </source>
</evidence>
<name>A0A5N6V8V1_ASPTM</name>
<keyword evidence="2" id="KW-0723">Serine/threonine-protein kinase</keyword>
<evidence type="ECO:0000256" key="4">
    <source>
        <dbReference type="ARBA" id="ARBA00022741"/>
    </source>
</evidence>
<keyword evidence="5" id="KW-0418">Kinase</keyword>
<evidence type="ECO:0000313" key="9">
    <source>
        <dbReference type="EMBL" id="KAE8167455.1"/>
    </source>
</evidence>
<dbReference type="EC" id="2.7.11.1" evidence="1"/>
<organism evidence="9 10">
    <name type="scientific">Aspergillus tamarii</name>
    <dbReference type="NCBI Taxonomy" id="41984"/>
    <lineage>
        <taxon>Eukaryota</taxon>
        <taxon>Fungi</taxon>
        <taxon>Dikarya</taxon>
        <taxon>Ascomycota</taxon>
        <taxon>Pezizomycotina</taxon>
        <taxon>Eurotiomycetes</taxon>
        <taxon>Eurotiomycetidae</taxon>
        <taxon>Eurotiales</taxon>
        <taxon>Aspergillaceae</taxon>
        <taxon>Aspergillus</taxon>
        <taxon>Aspergillus subgen. Circumdati</taxon>
    </lineage>
</organism>
<sequence>MLVRPCSLNNFITTPFCIDTCSLRIVGREQLSSDISVTTITTATPQCSKGDNRADFGDFVSIEDEELDLEEIVEPWYNYDGKETSHVFYPICLGEVLNGRYLVEHKMGSGGGSTVWMAHDLHDKKDIALKVMASGEWADNEICMQNEIIQNVQDISHIVTYLAAFLLPGNECHHRVLVYPLMGPCL</sequence>
<keyword evidence="3" id="KW-0808">Transferase</keyword>
<comment type="catalytic activity">
    <reaction evidence="8">
        <text>L-seryl-[protein] + ATP = O-phospho-L-seryl-[protein] + ADP + H(+)</text>
        <dbReference type="Rhea" id="RHEA:17989"/>
        <dbReference type="Rhea" id="RHEA-COMP:9863"/>
        <dbReference type="Rhea" id="RHEA-COMP:11604"/>
        <dbReference type="ChEBI" id="CHEBI:15378"/>
        <dbReference type="ChEBI" id="CHEBI:29999"/>
        <dbReference type="ChEBI" id="CHEBI:30616"/>
        <dbReference type="ChEBI" id="CHEBI:83421"/>
        <dbReference type="ChEBI" id="CHEBI:456216"/>
        <dbReference type="EC" id="2.7.11.1"/>
    </reaction>
</comment>
<dbReference type="Proteomes" id="UP000326950">
    <property type="component" value="Unassembled WGS sequence"/>
</dbReference>
<proteinExistence type="predicted"/>
<evidence type="ECO:0000256" key="3">
    <source>
        <dbReference type="ARBA" id="ARBA00022679"/>
    </source>
</evidence>
<dbReference type="Gene3D" id="3.30.200.20">
    <property type="entry name" value="Phosphorylase Kinase, domain 1"/>
    <property type="match status" value="1"/>
</dbReference>
<dbReference type="InterPro" id="IPR051334">
    <property type="entry name" value="SRPK"/>
</dbReference>
<evidence type="ECO:0000313" key="10">
    <source>
        <dbReference type="Proteomes" id="UP000326950"/>
    </source>
</evidence>
<dbReference type="SUPFAM" id="SSF56112">
    <property type="entry name" value="Protein kinase-like (PK-like)"/>
    <property type="match status" value="1"/>
</dbReference>
<dbReference type="AlphaFoldDB" id="A0A5N6V8V1"/>
<dbReference type="PANTHER" id="PTHR47634">
    <property type="entry name" value="PROTEIN KINASE DOMAIN-CONTAINING PROTEIN-RELATED"/>
    <property type="match status" value="1"/>
</dbReference>
<dbReference type="GO" id="GO:0000245">
    <property type="term" value="P:spliceosomal complex assembly"/>
    <property type="evidence" value="ECO:0007669"/>
    <property type="project" value="TreeGrafter"/>
</dbReference>